<dbReference type="Proteomes" id="UP000277204">
    <property type="component" value="Unassembled WGS sequence"/>
</dbReference>
<reference evidence="1 2" key="1">
    <citation type="submission" date="2018-11" db="EMBL/GenBank/DDBJ databases">
        <authorList>
            <consortium name="Pathogen Informatics"/>
        </authorList>
    </citation>
    <scope>NUCLEOTIDE SEQUENCE [LARGE SCALE GENOMIC DNA]</scope>
    <source>
        <strain evidence="1 2">Zambia</strain>
    </source>
</reference>
<dbReference type="EMBL" id="UZAI01017609">
    <property type="protein sequence ID" value="VDP27239.1"/>
    <property type="molecule type" value="Genomic_DNA"/>
</dbReference>
<evidence type="ECO:0000313" key="2">
    <source>
        <dbReference type="Proteomes" id="UP000277204"/>
    </source>
</evidence>
<evidence type="ECO:0000313" key="1">
    <source>
        <dbReference type="EMBL" id="VDP27239.1"/>
    </source>
</evidence>
<dbReference type="AlphaFoldDB" id="A0A183MQH0"/>
<organism evidence="1 2">
    <name type="scientific">Schistosoma margrebowiei</name>
    <dbReference type="NCBI Taxonomy" id="48269"/>
    <lineage>
        <taxon>Eukaryota</taxon>
        <taxon>Metazoa</taxon>
        <taxon>Spiralia</taxon>
        <taxon>Lophotrochozoa</taxon>
        <taxon>Platyhelminthes</taxon>
        <taxon>Trematoda</taxon>
        <taxon>Digenea</taxon>
        <taxon>Strigeidida</taxon>
        <taxon>Schistosomatoidea</taxon>
        <taxon>Schistosomatidae</taxon>
        <taxon>Schistosoma</taxon>
    </lineage>
</organism>
<name>A0A183MQH0_9TREM</name>
<proteinExistence type="predicted"/>
<keyword evidence="2" id="KW-1185">Reference proteome</keyword>
<accession>A0A183MQH0</accession>
<gene>
    <name evidence="1" type="ORF">SMRZ_LOCUS18295</name>
</gene>
<sequence>MLLASNLSEIDPPADRIIDLEYADDIILFAEADQVQFSDRLELHCKHIWVANGASEVTCINTRSNDRKSITTQLVISIILGGFTSHEILGWIRESR</sequence>
<protein>
    <submittedName>
        <fullName evidence="1">Uncharacterized protein</fullName>
    </submittedName>
</protein>